<dbReference type="Proteomes" id="UP001352263">
    <property type="component" value="Unassembled WGS sequence"/>
</dbReference>
<organism evidence="1 2">
    <name type="scientific">Noviherbaspirillum album</name>
    <dbReference type="NCBI Taxonomy" id="3080276"/>
    <lineage>
        <taxon>Bacteria</taxon>
        <taxon>Pseudomonadati</taxon>
        <taxon>Pseudomonadota</taxon>
        <taxon>Betaproteobacteria</taxon>
        <taxon>Burkholderiales</taxon>
        <taxon>Oxalobacteraceae</taxon>
        <taxon>Noviherbaspirillum</taxon>
    </lineage>
</organism>
<evidence type="ECO:0000313" key="1">
    <source>
        <dbReference type="EMBL" id="MEC4723761.1"/>
    </source>
</evidence>
<sequence length="112" mass="12496">MNGKTIYSDTECPKGSRTETVVLHDSGGITNPPKADLLMLMAQRKAAEREDTGRQAVLTMGAPQSTSEECVLLDQHIQYLDSKVRQPQSAATQDWIRQERSKARDRQVALHC</sequence>
<dbReference type="RefSeq" id="WP_326510363.1">
    <property type="nucleotide sequence ID" value="NZ_JAWIIV010000074.1"/>
</dbReference>
<dbReference type="EMBL" id="JAWIIV010000074">
    <property type="protein sequence ID" value="MEC4723761.1"/>
    <property type="molecule type" value="Genomic_DNA"/>
</dbReference>
<name>A0ABU6JJB1_9BURK</name>
<accession>A0ABU6JJB1</accession>
<protein>
    <submittedName>
        <fullName evidence="1">Uncharacterized protein</fullName>
    </submittedName>
</protein>
<proteinExistence type="predicted"/>
<reference evidence="1 2" key="1">
    <citation type="submission" date="2023-10" db="EMBL/GenBank/DDBJ databases">
        <title>Noviherbaspirillum sp. CPCC 100848 genome assembly.</title>
        <authorList>
            <person name="Li X.Y."/>
            <person name="Fang X.M."/>
        </authorList>
    </citation>
    <scope>NUCLEOTIDE SEQUENCE [LARGE SCALE GENOMIC DNA]</scope>
    <source>
        <strain evidence="1 2">CPCC 100848</strain>
    </source>
</reference>
<gene>
    <name evidence="1" type="ORF">RY831_32065</name>
</gene>
<comment type="caution">
    <text evidence="1">The sequence shown here is derived from an EMBL/GenBank/DDBJ whole genome shotgun (WGS) entry which is preliminary data.</text>
</comment>
<keyword evidence="2" id="KW-1185">Reference proteome</keyword>
<evidence type="ECO:0000313" key="2">
    <source>
        <dbReference type="Proteomes" id="UP001352263"/>
    </source>
</evidence>